<keyword evidence="2" id="KW-1185">Reference proteome</keyword>
<organism evidence="1 2">
    <name type="scientific">Dacryopinax primogenitus (strain DJM 731)</name>
    <name type="common">Brown rot fungus</name>
    <dbReference type="NCBI Taxonomy" id="1858805"/>
    <lineage>
        <taxon>Eukaryota</taxon>
        <taxon>Fungi</taxon>
        <taxon>Dikarya</taxon>
        <taxon>Basidiomycota</taxon>
        <taxon>Agaricomycotina</taxon>
        <taxon>Dacrymycetes</taxon>
        <taxon>Dacrymycetales</taxon>
        <taxon>Dacrymycetaceae</taxon>
        <taxon>Dacryopinax</taxon>
    </lineage>
</organism>
<gene>
    <name evidence="1" type="ORF">DACRYDRAFT_45407</name>
</gene>
<sequence length="190" mass="21805">TPNKILHTYLLRLVKYTFSITVDHLEKDRSQDLLSLIEACMNLLQKEGWNLPKLNAKYIMEHQCALIGKHLKMLVQCMPFVLWDMVVPELLKAWVMIGLTGALLWQYNIKVKEVYLAELQQALTSLVHAIAHLDPIKMISKPKLHILLHATDDIQRCGPAVGFTTERYKSYNLVFRTCSVNSNHQSPSPI</sequence>
<dbReference type="HOGENOM" id="CLU_004591_3_1_1"/>
<dbReference type="OrthoDB" id="2506088at2759"/>
<dbReference type="PANTHER" id="PTHR31912">
    <property type="entry name" value="IP13529P"/>
    <property type="match status" value="1"/>
</dbReference>
<evidence type="ECO:0000313" key="2">
    <source>
        <dbReference type="Proteomes" id="UP000030653"/>
    </source>
</evidence>
<dbReference type="GeneID" id="63689705"/>
<reference evidence="1 2" key="1">
    <citation type="journal article" date="2012" name="Science">
        <title>The Paleozoic origin of enzymatic lignin decomposition reconstructed from 31 fungal genomes.</title>
        <authorList>
            <person name="Floudas D."/>
            <person name="Binder M."/>
            <person name="Riley R."/>
            <person name="Barry K."/>
            <person name="Blanchette R.A."/>
            <person name="Henrissat B."/>
            <person name="Martinez A.T."/>
            <person name="Otillar R."/>
            <person name="Spatafora J.W."/>
            <person name="Yadav J.S."/>
            <person name="Aerts A."/>
            <person name="Benoit I."/>
            <person name="Boyd A."/>
            <person name="Carlson A."/>
            <person name="Copeland A."/>
            <person name="Coutinho P.M."/>
            <person name="de Vries R.P."/>
            <person name="Ferreira P."/>
            <person name="Findley K."/>
            <person name="Foster B."/>
            <person name="Gaskell J."/>
            <person name="Glotzer D."/>
            <person name="Gorecki P."/>
            <person name="Heitman J."/>
            <person name="Hesse C."/>
            <person name="Hori C."/>
            <person name="Igarashi K."/>
            <person name="Jurgens J.A."/>
            <person name="Kallen N."/>
            <person name="Kersten P."/>
            <person name="Kohler A."/>
            <person name="Kuees U."/>
            <person name="Kumar T.K.A."/>
            <person name="Kuo A."/>
            <person name="LaButti K."/>
            <person name="Larrondo L.F."/>
            <person name="Lindquist E."/>
            <person name="Ling A."/>
            <person name="Lombard V."/>
            <person name="Lucas S."/>
            <person name="Lundell T."/>
            <person name="Martin R."/>
            <person name="McLaughlin D.J."/>
            <person name="Morgenstern I."/>
            <person name="Morin E."/>
            <person name="Murat C."/>
            <person name="Nagy L.G."/>
            <person name="Nolan M."/>
            <person name="Ohm R.A."/>
            <person name="Patyshakuliyeva A."/>
            <person name="Rokas A."/>
            <person name="Ruiz-Duenas F.J."/>
            <person name="Sabat G."/>
            <person name="Salamov A."/>
            <person name="Samejima M."/>
            <person name="Schmutz J."/>
            <person name="Slot J.C."/>
            <person name="St John F."/>
            <person name="Stenlid J."/>
            <person name="Sun H."/>
            <person name="Sun S."/>
            <person name="Syed K."/>
            <person name="Tsang A."/>
            <person name="Wiebenga A."/>
            <person name="Young D."/>
            <person name="Pisabarro A."/>
            <person name="Eastwood D.C."/>
            <person name="Martin F."/>
            <person name="Cullen D."/>
            <person name="Grigoriev I.V."/>
            <person name="Hibbett D.S."/>
        </authorList>
    </citation>
    <scope>NUCLEOTIDE SEQUENCE [LARGE SCALE GENOMIC DNA]</scope>
    <source>
        <strain evidence="1 2">DJM-731 SS1</strain>
    </source>
</reference>
<dbReference type="OMA" id="LASHIWF"/>
<dbReference type="AlphaFoldDB" id="M5GFM3"/>
<dbReference type="Proteomes" id="UP000030653">
    <property type="component" value="Unassembled WGS sequence"/>
</dbReference>
<proteinExistence type="predicted"/>
<evidence type="ECO:0000313" key="1">
    <source>
        <dbReference type="EMBL" id="EJU06442.1"/>
    </source>
</evidence>
<dbReference type="EMBL" id="JH795855">
    <property type="protein sequence ID" value="EJU06442.1"/>
    <property type="molecule type" value="Genomic_DNA"/>
</dbReference>
<feature type="non-terminal residue" evidence="1">
    <location>
        <position position="190"/>
    </location>
</feature>
<name>M5GFM3_DACPD</name>
<dbReference type="PANTHER" id="PTHR31912:SF34">
    <property type="entry name" value="NOTOCHORD-RELATED PROTEIN"/>
    <property type="match status" value="1"/>
</dbReference>
<protein>
    <submittedName>
        <fullName evidence="1">Uncharacterized protein</fullName>
    </submittedName>
</protein>
<accession>M5GFM3</accession>
<dbReference type="RefSeq" id="XP_040633336.1">
    <property type="nucleotide sequence ID" value="XM_040774643.1"/>
</dbReference>
<dbReference type="STRING" id="1858805.M5GFM3"/>